<feature type="region of interest" description="Disordered" evidence="2">
    <location>
        <begin position="350"/>
        <end position="384"/>
    </location>
</feature>
<accession>A0A8B9GRK5</accession>
<sequence length="725" mass="82293">MAPALHKLTLEEVMTTTAYLELFLRSISDPALLQTFLIFILRHRHDNVNILDTLVSRINTPFQLGTVSLALFRTLIGLYCEDVMLQLILRYLIPCTHLLSSERRKLRERDCYSSVAAALLHLTPSFFIPKPCPSPTLPPKPDYILWSKVTEGLLKGNMGLEDLFSGGDNAAHSRLTNSEPLMDKNYLQYLSDARSIINTSVQACRTWSAPYNGLNPTPEEYCGEEEIDERGMEKAKDVEIDAPPLETPPPQPPTPQPPSETSSICERERGGTLLELEWDDTFDVAPESEENQQIQENSHIAEHSIPDEPPKHIQEMRKSAIMLIRGSYIEESDFQDDVLVYSLIAQKDAKDDRRASFKTTQRNQNHNRSRSHVRTETNNNNNSVQLHTYSNTHNHLHNHLQNHMNIINHARNLINHPKPGTECLLESRNSGKALESFLESSNNIKNLESIESVQILNGHVSEEEFIHLDNKTVSQEQDTLLKTSGDDFISQCLQLIRTLGGDEESIVEDEVHFQRLTTLLHGEEEEVDFNSFYNDYEEEDEDKAPDGKNHGVPFTGPFISVLLSRLENMLENSVEVNLLVTGILAQMASYPQPLLRCFLLSTRPAFQPSVRSLYQVLVSVGCQIEQYVASRPEFAQMVREAAQYLLLKDQALKDRERDILQENGVGWFMNGHVPGRLLKSLPPCPKIPPQSRNRVFAMFLYAEFLKELAAIAQEHSIIPDSPTEE</sequence>
<dbReference type="InterPro" id="IPR045668">
    <property type="entry name" value="FHIP_KELAA_motif"/>
</dbReference>
<evidence type="ECO:0000313" key="5">
    <source>
        <dbReference type="Proteomes" id="UP000694621"/>
    </source>
</evidence>
<feature type="region of interest" description="Disordered" evidence="2">
    <location>
        <begin position="214"/>
        <end position="266"/>
    </location>
</feature>
<comment type="similarity">
    <text evidence="1">Belongs to the FHIP family.</text>
</comment>
<protein>
    <submittedName>
        <fullName evidence="4">Family with sequence similarity 160 member A1b</fullName>
    </submittedName>
</protein>
<dbReference type="AlphaFoldDB" id="A0A8B9GRK5"/>
<evidence type="ECO:0000256" key="1">
    <source>
        <dbReference type="ARBA" id="ARBA00024336"/>
    </source>
</evidence>
<proteinExistence type="inferred from homology"/>
<name>A0A8B9GRK5_ASTMX</name>
<dbReference type="Ensembl" id="ENSAMXT00005000781.1">
    <property type="protein sequence ID" value="ENSAMXP00005000695.1"/>
    <property type="gene ID" value="ENSAMXG00005000429.1"/>
</dbReference>
<evidence type="ECO:0000256" key="2">
    <source>
        <dbReference type="SAM" id="MobiDB-lite"/>
    </source>
</evidence>
<dbReference type="Pfam" id="PF10257">
    <property type="entry name" value="RAI16-like"/>
    <property type="match status" value="1"/>
</dbReference>
<reference evidence="4" key="1">
    <citation type="submission" date="2025-08" db="UniProtKB">
        <authorList>
            <consortium name="Ensembl"/>
        </authorList>
    </citation>
    <scope>IDENTIFICATION</scope>
</reference>
<dbReference type="InterPro" id="IPR045669">
    <property type="entry name" value="FHIP_C"/>
</dbReference>
<evidence type="ECO:0000259" key="3">
    <source>
        <dbReference type="Pfam" id="PF19314"/>
    </source>
</evidence>
<dbReference type="Pfam" id="PF19311">
    <property type="entry name" value="KELAA"/>
    <property type="match status" value="1"/>
</dbReference>
<feature type="domain" description="FHF complex subunit HOOK-interacting protein C-terminal" evidence="3">
    <location>
        <begin position="555"/>
        <end position="646"/>
    </location>
</feature>
<dbReference type="PANTHER" id="PTHR21705:SF6">
    <property type="entry name" value="FHF COMPLEX SUBUNIT HOOK-INTERACTING PROTEIN 1A"/>
    <property type="match status" value="1"/>
</dbReference>
<dbReference type="Proteomes" id="UP000694621">
    <property type="component" value="Unplaced"/>
</dbReference>
<feature type="compositionally biased region" description="Pro residues" evidence="2">
    <location>
        <begin position="245"/>
        <end position="258"/>
    </location>
</feature>
<dbReference type="InterPro" id="IPR019384">
    <property type="entry name" value="FHIP"/>
</dbReference>
<evidence type="ECO:0000313" key="4">
    <source>
        <dbReference type="Ensembl" id="ENSAMXP00005000695.1"/>
    </source>
</evidence>
<dbReference type="PANTHER" id="PTHR21705">
    <property type="entry name" value="RAI16 PROTEIN-RELATED"/>
    <property type="match status" value="1"/>
</dbReference>
<feature type="compositionally biased region" description="Basic and acidic residues" evidence="2">
    <location>
        <begin position="229"/>
        <end position="239"/>
    </location>
</feature>
<dbReference type="Pfam" id="PF19314">
    <property type="entry name" value="DUF5917"/>
    <property type="match status" value="1"/>
</dbReference>
<organism evidence="4 5">
    <name type="scientific">Astyanax mexicanus</name>
    <name type="common">Blind cave fish</name>
    <name type="synonym">Astyanax fasciatus mexicanus</name>
    <dbReference type="NCBI Taxonomy" id="7994"/>
    <lineage>
        <taxon>Eukaryota</taxon>
        <taxon>Metazoa</taxon>
        <taxon>Chordata</taxon>
        <taxon>Craniata</taxon>
        <taxon>Vertebrata</taxon>
        <taxon>Euteleostomi</taxon>
        <taxon>Actinopterygii</taxon>
        <taxon>Neopterygii</taxon>
        <taxon>Teleostei</taxon>
        <taxon>Ostariophysi</taxon>
        <taxon>Characiformes</taxon>
        <taxon>Characoidei</taxon>
        <taxon>Acestrorhamphidae</taxon>
        <taxon>Acestrorhamphinae</taxon>
        <taxon>Astyanax</taxon>
    </lineage>
</organism>